<dbReference type="GO" id="GO:0005524">
    <property type="term" value="F:ATP binding"/>
    <property type="evidence" value="ECO:0007669"/>
    <property type="project" value="InterPro"/>
</dbReference>
<keyword evidence="2" id="KW-0378">Hydrolase</keyword>
<accession>A0A8S5UV48</accession>
<keyword evidence="2" id="KW-0547">Nucleotide-binding</keyword>
<name>A0A8S5UV48_9CAUD</name>
<evidence type="ECO:0000313" key="2">
    <source>
        <dbReference type="EMBL" id="DAF98254.1"/>
    </source>
</evidence>
<proteinExistence type="predicted"/>
<organism evidence="2">
    <name type="scientific">Siphoviridae sp. ctaDn21</name>
    <dbReference type="NCBI Taxonomy" id="2825563"/>
    <lineage>
        <taxon>Viruses</taxon>
        <taxon>Duplodnaviria</taxon>
        <taxon>Heunggongvirae</taxon>
        <taxon>Uroviricota</taxon>
        <taxon>Caudoviricetes</taxon>
    </lineage>
</organism>
<reference evidence="2" key="1">
    <citation type="journal article" date="2021" name="Proc. Natl. Acad. Sci. U.S.A.">
        <title>A Catalog of Tens of Thousands of Viruses from Human Metagenomes Reveals Hidden Associations with Chronic Diseases.</title>
        <authorList>
            <person name="Tisza M.J."/>
            <person name="Buck C.B."/>
        </authorList>
    </citation>
    <scope>NUCLEOTIDE SEQUENCE</scope>
    <source>
        <strain evidence="2">CtaDn21</strain>
    </source>
</reference>
<keyword evidence="2" id="KW-0067">ATP-binding</keyword>
<dbReference type="EMBL" id="BK016144">
    <property type="protein sequence ID" value="DAF98254.1"/>
    <property type="molecule type" value="Genomic_DNA"/>
</dbReference>
<dbReference type="GO" id="GO:0004386">
    <property type="term" value="F:helicase activity"/>
    <property type="evidence" value="ECO:0007669"/>
    <property type="project" value="UniProtKB-KW"/>
</dbReference>
<feature type="domain" description="IstB-like ATP-binding" evidence="1">
    <location>
        <begin position="48"/>
        <end position="183"/>
    </location>
</feature>
<sequence>MDVNEIWKKKVRQLLEEAGLPKKYFEPQKLVPRNIDREAWKWLEDYRLNVVENVQKGRNIVITSPIVGNGKTSWAIRLLQRYIAETALDGRLVTKGVFCVSSSMLEIFGDFGYFETSVEFFDYLNRLKNCELLVIDEIGSGRLTQVSYNHFYDLVNYRVDNNLATIYTTNYNDAQIKDVLGERLYSRIYDMSTVIEFGASNVRGYTPKEVARHESG</sequence>
<evidence type="ECO:0000259" key="1">
    <source>
        <dbReference type="Pfam" id="PF01695"/>
    </source>
</evidence>
<dbReference type="InterPro" id="IPR002611">
    <property type="entry name" value="IstB_ATP-bd"/>
</dbReference>
<dbReference type="Gene3D" id="3.40.50.300">
    <property type="entry name" value="P-loop containing nucleotide triphosphate hydrolases"/>
    <property type="match status" value="1"/>
</dbReference>
<protein>
    <submittedName>
        <fullName evidence="2">Replicative helicase</fullName>
    </submittedName>
</protein>
<dbReference type="SUPFAM" id="SSF52540">
    <property type="entry name" value="P-loop containing nucleoside triphosphate hydrolases"/>
    <property type="match status" value="1"/>
</dbReference>
<dbReference type="InterPro" id="IPR027417">
    <property type="entry name" value="P-loop_NTPase"/>
</dbReference>
<dbReference type="Pfam" id="PF01695">
    <property type="entry name" value="IstB_IS21"/>
    <property type="match status" value="1"/>
</dbReference>
<keyword evidence="2" id="KW-0347">Helicase</keyword>